<dbReference type="Pfam" id="PF06150">
    <property type="entry name" value="ChaB"/>
    <property type="match status" value="1"/>
</dbReference>
<accession>A0ABV9SAW9</accession>
<dbReference type="EMBL" id="JBHSIS010000020">
    <property type="protein sequence ID" value="MFC4857868.1"/>
    <property type="molecule type" value="Genomic_DNA"/>
</dbReference>
<feature type="compositionally biased region" description="Basic and acidic residues" evidence="1">
    <location>
        <begin position="94"/>
        <end position="104"/>
    </location>
</feature>
<proteinExistence type="predicted"/>
<name>A0ABV9SAW9_9PSEU</name>
<dbReference type="InterPro" id="IPR011112">
    <property type="entry name" value="Rho-like_N"/>
</dbReference>
<dbReference type="Proteomes" id="UP001595859">
    <property type="component" value="Unassembled WGS sequence"/>
</dbReference>
<feature type="region of interest" description="Disordered" evidence="1">
    <location>
        <begin position="1"/>
        <end position="23"/>
    </location>
</feature>
<dbReference type="RefSeq" id="WP_378059914.1">
    <property type="nucleotide sequence ID" value="NZ_JBHSIS010000020.1"/>
</dbReference>
<comment type="caution">
    <text evidence="3">The sequence shown here is derived from an EMBL/GenBank/DDBJ whole genome shotgun (WGS) entry which is preliminary data.</text>
</comment>
<sequence>MPGEEAMPSTLRRSPKKAQRTWVKAHDSAVETYGEGRRAHQTAFAALKHSFEKVGDHWEAKDERGPSDEQAARSAGDRQADTAGGVDASASKQHLYDLAKRLDVPGRSSMNKQELVDAVQRANQRKTAKARVRNS</sequence>
<feature type="domain" description="Rho termination factor-like N-terminal" evidence="2">
    <location>
        <begin position="95"/>
        <end position="124"/>
    </location>
</feature>
<feature type="compositionally biased region" description="Basic and acidic residues" evidence="1">
    <location>
        <begin position="55"/>
        <end position="80"/>
    </location>
</feature>
<dbReference type="Gene3D" id="1.10.1740.70">
    <property type="entry name" value="ChaB"/>
    <property type="match status" value="1"/>
</dbReference>
<dbReference type="InterPro" id="IPR037205">
    <property type="entry name" value="ChaB_sf"/>
</dbReference>
<dbReference type="Gene3D" id="1.10.720.10">
    <property type="match status" value="1"/>
</dbReference>
<organism evidence="3 4">
    <name type="scientific">Actinophytocola glycyrrhizae</name>
    <dbReference type="NCBI Taxonomy" id="2044873"/>
    <lineage>
        <taxon>Bacteria</taxon>
        <taxon>Bacillati</taxon>
        <taxon>Actinomycetota</taxon>
        <taxon>Actinomycetes</taxon>
        <taxon>Pseudonocardiales</taxon>
        <taxon>Pseudonocardiaceae</taxon>
    </lineage>
</organism>
<dbReference type="Pfam" id="PF07498">
    <property type="entry name" value="Rho_N"/>
    <property type="match status" value="1"/>
</dbReference>
<dbReference type="SUPFAM" id="SSF140376">
    <property type="entry name" value="ChaB-like"/>
    <property type="match status" value="1"/>
</dbReference>
<evidence type="ECO:0000256" key="1">
    <source>
        <dbReference type="SAM" id="MobiDB-lite"/>
    </source>
</evidence>
<reference evidence="4" key="1">
    <citation type="journal article" date="2019" name="Int. J. Syst. Evol. Microbiol.">
        <title>The Global Catalogue of Microorganisms (GCM) 10K type strain sequencing project: providing services to taxonomists for standard genome sequencing and annotation.</title>
        <authorList>
            <consortium name="The Broad Institute Genomics Platform"/>
            <consortium name="The Broad Institute Genome Sequencing Center for Infectious Disease"/>
            <person name="Wu L."/>
            <person name="Ma J."/>
        </authorList>
    </citation>
    <scope>NUCLEOTIDE SEQUENCE [LARGE SCALE GENOMIC DNA]</scope>
    <source>
        <strain evidence="4">ZS-22-S1</strain>
    </source>
</reference>
<evidence type="ECO:0000313" key="4">
    <source>
        <dbReference type="Proteomes" id="UP001595859"/>
    </source>
</evidence>
<evidence type="ECO:0000313" key="3">
    <source>
        <dbReference type="EMBL" id="MFC4857868.1"/>
    </source>
</evidence>
<gene>
    <name evidence="3" type="ORF">ACFPCV_30585</name>
</gene>
<dbReference type="InterPro" id="IPR009317">
    <property type="entry name" value="ChaB"/>
</dbReference>
<keyword evidence="4" id="KW-1185">Reference proteome</keyword>
<protein>
    <submittedName>
        <fullName evidence="3">ChaB family protein</fullName>
    </submittedName>
</protein>
<evidence type="ECO:0000259" key="2">
    <source>
        <dbReference type="Pfam" id="PF07498"/>
    </source>
</evidence>
<feature type="compositionally biased region" description="Basic residues" evidence="1">
    <location>
        <begin position="123"/>
        <end position="135"/>
    </location>
</feature>
<feature type="region of interest" description="Disordered" evidence="1">
    <location>
        <begin position="55"/>
        <end position="135"/>
    </location>
</feature>